<reference evidence="7 8" key="1">
    <citation type="journal article" date="2017" name="Biotechnol. Biofuels">
        <title>Differential beta-glucosidase expression as a function of carbon source availability in Talaromyces amestolkiae: a genomic and proteomic approach.</title>
        <authorList>
            <person name="de Eugenio L.I."/>
            <person name="Mendez-Liter J.A."/>
            <person name="Nieto-Dominguez M."/>
            <person name="Alonso L."/>
            <person name="Gil-Munoz J."/>
            <person name="Barriuso J."/>
            <person name="Prieto A."/>
            <person name="Martinez M.J."/>
        </authorList>
    </citation>
    <scope>NUCLEOTIDE SEQUENCE [LARGE SCALE GENOMIC DNA]</scope>
    <source>
        <strain evidence="7 8">CIB</strain>
    </source>
</reference>
<keyword evidence="4" id="KW-0677">Repeat</keyword>
<sequence length="1083" mass="118992">MLADQQRPLPLSTTTPQIQLVSQADEIDLKGRAIRFLDSINSTPHNVPNYPPNPFAIVTFTSPVRRLSVANTGSSISLSRAHSVLSSIYRSIAAAGIRSTSRHKMAREEGPLLNRLLNATSVSEQTVALRALKHEIIGHDQRKESWVSSGIVQILSRILECSSREEYEANKEVVSGGRRGGDLTGRALMTEEQEICLQAVIIMGSLAQGGPAFISPIMASEAIPSMLAIISSTDCPQLLTVAILKTLSNIADRYPLQNINWPQDNRLAEIMFTPETIGCFARIIASNSSSVATQTCATFAANIITRLCTEETHKVALAEFGILDALALKIASFVVSQGFVLPGAENHLGQDGALSMLPQPAPPAAKLGPILRATSIIVENSKWRAEHFLSSPGIVTVFPGRLPEFSPTDIKRNPWGMPYLSGSAVPRQNHTNPMDALLPVVPLAQNNASTNFPPLVPIGSFHKRSLSFLEAPSYEEDESALVPWLFHMVRTENGMSRVMAARLVTGLFRLGLARKHRIPMFNYLVTPLLLRMLDKDYDFRDESDPEFDGMIPTAISLKEEIPSIIATLVMDTQELQKHAVEADAIKILSQLLKETYNPHSENGKPMWYAESKDKDMLSAVPATLQLGPVGYSPMTCHIMRYREGILRALAALAPFRDEYRKAICENGVVPYIIDSLKPRPPVETQDITGTKTTAADGNSIPTLLAACGAARALTRSVSVLRTSLIDAGVATPLFELIKHRDIEVKIAATSVICNIALDFSPMKEAIISAGILPILCDHAHYNNTKLRLESLWALKHIAYNSTNDIKNRIVTGLGAPWLAEIMSMDPTSQRSLAADFKMGMGTSNSAGEKVDLLNPMEDASRAEESRDDALAGGSSLDALLADPNRRKKLAMSGEIDQSRQARQDDIAVQEQALDLVRNIMCGNGAAEIVDFFLAEIGHHQFLSILAEKMRPRPNPTRRDTAANPPPPPMPAEILVAVTYVLVNLAAGPPKQRDLLFTHRELLKNLMWLFEHPNRVVRVNCVWVVINLTYEDDQSDRSASHDRAVKLKSLGVIDRLHSVEEDSDLDVRERTKTALHQIRKYIMA</sequence>
<evidence type="ECO:0000256" key="1">
    <source>
        <dbReference type="ARBA" id="ARBA00004123"/>
    </source>
</evidence>
<dbReference type="OrthoDB" id="5559898at2759"/>
<dbReference type="Proteomes" id="UP000249363">
    <property type="component" value="Unassembled WGS sequence"/>
</dbReference>
<accession>A0A364L4B3</accession>
<organism evidence="7 8">
    <name type="scientific">Talaromyces amestolkiae</name>
    <dbReference type="NCBI Taxonomy" id="1196081"/>
    <lineage>
        <taxon>Eukaryota</taxon>
        <taxon>Fungi</taxon>
        <taxon>Dikarya</taxon>
        <taxon>Ascomycota</taxon>
        <taxon>Pezizomycotina</taxon>
        <taxon>Eurotiomycetes</taxon>
        <taxon>Eurotiomycetidae</taxon>
        <taxon>Eurotiales</taxon>
        <taxon>Trichocomaceae</taxon>
        <taxon>Talaromyces</taxon>
        <taxon>Talaromyces sect. Talaromyces</taxon>
    </lineage>
</organism>
<evidence type="ECO:0000256" key="4">
    <source>
        <dbReference type="ARBA" id="ARBA00022737"/>
    </source>
</evidence>
<evidence type="ECO:0000256" key="5">
    <source>
        <dbReference type="ARBA" id="ARBA00023242"/>
    </source>
</evidence>
<gene>
    <name evidence="7" type="ORF">BHQ10_006646</name>
</gene>
<dbReference type="GO" id="GO:0043161">
    <property type="term" value="P:proteasome-mediated ubiquitin-dependent protein catabolic process"/>
    <property type="evidence" value="ECO:0007669"/>
    <property type="project" value="TreeGrafter"/>
</dbReference>
<feature type="compositionally biased region" description="Basic and acidic residues" evidence="6">
    <location>
        <begin position="858"/>
        <end position="869"/>
    </location>
</feature>
<comment type="subcellular location">
    <subcellularLocation>
        <location evidence="2">Cytoplasm</location>
    </subcellularLocation>
    <subcellularLocation>
        <location evidence="1">Nucleus</location>
    </subcellularLocation>
</comment>
<dbReference type="InterPro" id="IPR016024">
    <property type="entry name" value="ARM-type_fold"/>
</dbReference>
<evidence type="ECO:0000313" key="7">
    <source>
        <dbReference type="EMBL" id="RAO70634.1"/>
    </source>
</evidence>
<protein>
    <submittedName>
        <fullName evidence="7">Uncharacterized protein</fullName>
    </submittedName>
</protein>
<feature type="region of interest" description="Disordered" evidence="6">
    <location>
        <begin position="857"/>
        <end position="877"/>
    </location>
</feature>
<evidence type="ECO:0000256" key="3">
    <source>
        <dbReference type="ARBA" id="ARBA00022490"/>
    </source>
</evidence>
<name>A0A364L4B3_TALAM</name>
<dbReference type="GO" id="GO:0005634">
    <property type="term" value="C:nucleus"/>
    <property type="evidence" value="ECO:0007669"/>
    <property type="project" value="UniProtKB-SubCell"/>
</dbReference>
<evidence type="ECO:0000256" key="2">
    <source>
        <dbReference type="ARBA" id="ARBA00004496"/>
    </source>
</evidence>
<dbReference type="Pfam" id="PF00514">
    <property type="entry name" value="Arm"/>
    <property type="match status" value="1"/>
</dbReference>
<keyword evidence="8" id="KW-1185">Reference proteome</keyword>
<dbReference type="GO" id="GO:0034657">
    <property type="term" value="C:GID complex"/>
    <property type="evidence" value="ECO:0007669"/>
    <property type="project" value="TreeGrafter"/>
</dbReference>
<dbReference type="RefSeq" id="XP_040735150.1">
    <property type="nucleotide sequence ID" value="XM_040879255.1"/>
</dbReference>
<dbReference type="AlphaFoldDB" id="A0A364L4B3"/>
<dbReference type="PANTHER" id="PTHR15651:SF7">
    <property type="entry name" value="ARMADILLO REPEAT-CONTAINING PROTEIN 8"/>
    <property type="match status" value="1"/>
</dbReference>
<dbReference type="STRING" id="1196081.A0A364L4B3"/>
<evidence type="ECO:0000256" key="6">
    <source>
        <dbReference type="SAM" id="MobiDB-lite"/>
    </source>
</evidence>
<dbReference type="SUPFAM" id="SSF48371">
    <property type="entry name" value="ARM repeat"/>
    <property type="match status" value="2"/>
</dbReference>
<keyword evidence="3" id="KW-0963">Cytoplasm</keyword>
<dbReference type="InterPro" id="IPR000225">
    <property type="entry name" value="Armadillo"/>
</dbReference>
<dbReference type="InterPro" id="IPR011989">
    <property type="entry name" value="ARM-like"/>
</dbReference>
<dbReference type="Gene3D" id="1.25.10.10">
    <property type="entry name" value="Leucine-rich Repeat Variant"/>
    <property type="match status" value="3"/>
</dbReference>
<dbReference type="EMBL" id="MIKG01000012">
    <property type="protein sequence ID" value="RAO70634.1"/>
    <property type="molecule type" value="Genomic_DNA"/>
</dbReference>
<dbReference type="InterPro" id="IPR038739">
    <property type="entry name" value="ARMC8/Vid28"/>
</dbReference>
<dbReference type="SMART" id="SM00185">
    <property type="entry name" value="ARM"/>
    <property type="match status" value="3"/>
</dbReference>
<evidence type="ECO:0000313" key="8">
    <source>
        <dbReference type="Proteomes" id="UP000249363"/>
    </source>
</evidence>
<keyword evidence="5" id="KW-0539">Nucleus</keyword>
<dbReference type="GeneID" id="63795862"/>
<comment type="caution">
    <text evidence="7">The sequence shown here is derived from an EMBL/GenBank/DDBJ whole genome shotgun (WGS) entry which is preliminary data.</text>
</comment>
<dbReference type="GO" id="GO:0005737">
    <property type="term" value="C:cytoplasm"/>
    <property type="evidence" value="ECO:0007669"/>
    <property type="project" value="UniProtKB-SubCell"/>
</dbReference>
<proteinExistence type="predicted"/>
<dbReference type="PANTHER" id="PTHR15651">
    <property type="entry name" value="ARMADILLO REPEAT-CONTAINING PROTEIN 8"/>
    <property type="match status" value="1"/>
</dbReference>